<protein>
    <submittedName>
        <fullName evidence="20">Diacylglycerol kinase family protein</fullName>
    </submittedName>
</protein>
<keyword evidence="18" id="KW-0460">Magnesium</keyword>
<keyword evidence="21" id="KW-1185">Reference proteome</keyword>
<evidence type="ECO:0000256" key="14">
    <source>
        <dbReference type="ARBA" id="ARBA00023264"/>
    </source>
</evidence>
<keyword evidence="10 19" id="KW-1133">Transmembrane helix</keyword>
<keyword evidence="14" id="KW-1208">Phospholipid metabolism</keyword>
<name>A0A3E2NLH7_9SPHI</name>
<evidence type="ECO:0000256" key="11">
    <source>
        <dbReference type="ARBA" id="ARBA00023098"/>
    </source>
</evidence>
<dbReference type="Pfam" id="PF01219">
    <property type="entry name" value="DAGK_prokar"/>
    <property type="match status" value="1"/>
</dbReference>
<keyword evidence="8 20" id="KW-0418">Kinase</keyword>
<feature type="binding site" evidence="16">
    <location>
        <position position="63"/>
    </location>
    <ligand>
        <name>substrate</name>
    </ligand>
</feature>
<comment type="cofactor">
    <cofactor evidence="18">
        <name>Mg(2+)</name>
        <dbReference type="ChEBI" id="CHEBI:18420"/>
    </cofactor>
    <text evidence="18">Mn(2+), Zn(2+), Cd(2+) and Co(2+) support activity to lesser extents.</text>
</comment>
<feature type="binding site" evidence="17">
    <location>
        <begin position="88"/>
        <end position="89"/>
    </location>
    <ligand>
        <name>ATP</name>
        <dbReference type="ChEBI" id="CHEBI:30616"/>
    </ligand>
</feature>
<evidence type="ECO:0000256" key="10">
    <source>
        <dbReference type="ARBA" id="ARBA00022989"/>
    </source>
</evidence>
<evidence type="ECO:0000256" key="17">
    <source>
        <dbReference type="PIRSR" id="PIRSR600829-3"/>
    </source>
</evidence>
<evidence type="ECO:0000313" key="20">
    <source>
        <dbReference type="EMBL" id="RFZ81760.1"/>
    </source>
</evidence>
<feature type="active site" description="Proton acceptor" evidence="15">
    <location>
        <position position="63"/>
    </location>
</feature>
<dbReference type="GO" id="GO:0005886">
    <property type="term" value="C:plasma membrane"/>
    <property type="evidence" value="ECO:0007669"/>
    <property type="project" value="UniProtKB-SubCell"/>
</dbReference>
<evidence type="ECO:0000256" key="9">
    <source>
        <dbReference type="ARBA" id="ARBA00022840"/>
    </source>
</evidence>
<dbReference type="OrthoDB" id="1493837at2"/>
<dbReference type="Proteomes" id="UP000260823">
    <property type="component" value="Unassembled WGS sequence"/>
</dbReference>
<keyword evidence="4" id="KW-0444">Lipid biosynthesis</keyword>
<dbReference type="GO" id="GO:0005524">
    <property type="term" value="F:ATP binding"/>
    <property type="evidence" value="ECO:0007669"/>
    <property type="project" value="UniProtKB-KW"/>
</dbReference>
<keyword evidence="9 17" id="KW-0067">ATP-binding</keyword>
<dbReference type="InterPro" id="IPR036945">
    <property type="entry name" value="DAGK_sf"/>
</dbReference>
<evidence type="ECO:0000256" key="18">
    <source>
        <dbReference type="PIRSR" id="PIRSR600829-4"/>
    </source>
</evidence>
<feature type="transmembrane region" description="Helical" evidence="19">
    <location>
        <begin position="28"/>
        <end position="44"/>
    </location>
</feature>
<dbReference type="PANTHER" id="PTHR34299:SF1">
    <property type="entry name" value="DIACYLGLYCEROL KINASE"/>
    <property type="match status" value="1"/>
</dbReference>
<dbReference type="GO" id="GO:0016301">
    <property type="term" value="F:kinase activity"/>
    <property type="evidence" value="ECO:0007669"/>
    <property type="project" value="UniProtKB-KW"/>
</dbReference>
<evidence type="ECO:0000256" key="1">
    <source>
        <dbReference type="ARBA" id="ARBA00004651"/>
    </source>
</evidence>
<feature type="binding site" evidence="18">
    <location>
        <position position="70"/>
    </location>
    <ligand>
        <name>a divalent metal cation</name>
        <dbReference type="ChEBI" id="CHEBI:60240"/>
    </ligand>
</feature>
<dbReference type="RefSeq" id="WP_117384580.1">
    <property type="nucleotide sequence ID" value="NZ_QWDE01000004.1"/>
</dbReference>
<reference evidence="20 21" key="1">
    <citation type="submission" date="2018-08" db="EMBL/GenBank/DDBJ databases">
        <title>Mucilaginibacter terrae sp. nov., isolated from manganese diggings.</title>
        <authorList>
            <person name="Huang Y."/>
            <person name="Zhou Z."/>
        </authorList>
    </citation>
    <scope>NUCLEOTIDE SEQUENCE [LARGE SCALE GENOMIC DNA]</scope>
    <source>
        <strain evidence="20 21">ZH6</strain>
    </source>
</reference>
<dbReference type="Gene3D" id="1.10.287.3610">
    <property type="match status" value="1"/>
</dbReference>
<dbReference type="PANTHER" id="PTHR34299">
    <property type="entry name" value="DIACYLGLYCEROL KINASE"/>
    <property type="match status" value="1"/>
</dbReference>
<evidence type="ECO:0000256" key="6">
    <source>
        <dbReference type="ARBA" id="ARBA00022692"/>
    </source>
</evidence>
<feature type="binding site" evidence="17">
    <location>
        <position position="70"/>
    </location>
    <ligand>
        <name>ATP</name>
        <dbReference type="ChEBI" id="CHEBI:30616"/>
    </ligand>
</feature>
<dbReference type="EMBL" id="QWDE01000004">
    <property type="protein sequence ID" value="RFZ81760.1"/>
    <property type="molecule type" value="Genomic_DNA"/>
</dbReference>
<keyword evidence="5" id="KW-0808">Transferase</keyword>
<evidence type="ECO:0000256" key="5">
    <source>
        <dbReference type="ARBA" id="ARBA00022679"/>
    </source>
</evidence>
<evidence type="ECO:0000256" key="4">
    <source>
        <dbReference type="ARBA" id="ARBA00022516"/>
    </source>
</evidence>
<keyword evidence="18" id="KW-0479">Metal-binding</keyword>
<dbReference type="GO" id="GO:0046872">
    <property type="term" value="F:metal ion binding"/>
    <property type="evidence" value="ECO:0007669"/>
    <property type="project" value="UniProtKB-KW"/>
</dbReference>
<keyword evidence="7 17" id="KW-0547">Nucleotide-binding</keyword>
<proteinExistence type="inferred from homology"/>
<keyword evidence="12 19" id="KW-0472">Membrane</keyword>
<keyword evidence="13" id="KW-0594">Phospholipid biosynthesis</keyword>
<evidence type="ECO:0000256" key="16">
    <source>
        <dbReference type="PIRSR" id="PIRSR600829-2"/>
    </source>
</evidence>
<evidence type="ECO:0000256" key="7">
    <source>
        <dbReference type="ARBA" id="ARBA00022741"/>
    </source>
</evidence>
<dbReference type="CDD" id="cd14265">
    <property type="entry name" value="UDPK_IM_like"/>
    <property type="match status" value="1"/>
</dbReference>
<evidence type="ECO:0000256" key="2">
    <source>
        <dbReference type="ARBA" id="ARBA00005967"/>
    </source>
</evidence>
<feature type="transmembrane region" description="Helical" evidence="19">
    <location>
        <begin position="51"/>
        <end position="69"/>
    </location>
</feature>
<sequence length="122" mass="13451">MKKFLLGFTFAFKGLRYAFATQINFRVHVFAAIIAIAMGFWLHISAAEWNWILLCIAMVLLTELLNTGIETLTDLVSPGYNVLAGHVKDISAAAVLIVAFFALITGLIIYLPKLLLLFGYAA</sequence>
<comment type="caution">
    <text evidence="20">The sequence shown here is derived from an EMBL/GenBank/DDBJ whole genome shotgun (WGS) entry which is preliminary data.</text>
</comment>
<accession>A0A3E2NLH7</accession>
<gene>
    <name evidence="20" type="ORF">DYU05_18235</name>
</gene>
<dbReference type="GO" id="GO:0008654">
    <property type="term" value="P:phospholipid biosynthetic process"/>
    <property type="evidence" value="ECO:0007669"/>
    <property type="project" value="UniProtKB-KW"/>
</dbReference>
<feature type="transmembrane region" description="Helical" evidence="19">
    <location>
        <begin position="89"/>
        <end position="111"/>
    </location>
</feature>
<dbReference type="InterPro" id="IPR033717">
    <property type="entry name" value="UDPK"/>
</dbReference>
<comment type="subcellular location">
    <subcellularLocation>
        <location evidence="1">Cell membrane</location>
        <topology evidence="1">Multi-pass membrane protein</topology>
    </subcellularLocation>
</comment>
<keyword evidence="11" id="KW-0443">Lipid metabolism</keyword>
<evidence type="ECO:0000256" key="3">
    <source>
        <dbReference type="ARBA" id="ARBA00022475"/>
    </source>
</evidence>
<evidence type="ECO:0000313" key="21">
    <source>
        <dbReference type="Proteomes" id="UP000260823"/>
    </source>
</evidence>
<evidence type="ECO:0000256" key="13">
    <source>
        <dbReference type="ARBA" id="ARBA00023209"/>
    </source>
</evidence>
<comment type="similarity">
    <text evidence="2">Belongs to the bacterial diacylglycerol kinase family.</text>
</comment>
<dbReference type="InterPro" id="IPR000829">
    <property type="entry name" value="DAGK"/>
</dbReference>
<evidence type="ECO:0000256" key="8">
    <source>
        <dbReference type="ARBA" id="ARBA00022777"/>
    </source>
</evidence>
<evidence type="ECO:0000256" key="12">
    <source>
        <dbReference type="ARBA" id="ARBA00023136"/>
    </source>
</evidence>
<dbReference type="AlphaFoldDB" id="A0A3E2NLH7"/>
<organism evidence="20 21">
    <name type="scientific">Mucilaginibacter terrenus</name>
    <dbReference type="NCBI Taxonomy" id="2482727"/>
    <lineage>
        <taxon>Bacteria</taxon>
        <taxon>Pseudomonadati</taxon>
        <taxon>Bacteroidota</taxon>
        <taxon>Sphingobacteriia</taxon>
        <taxon>Sphingobacteriales</taxon>
        <taxon>Sphingobacteriaceae</taxon>
        <taxon>Mucilaginibacter</taxon>
    </lineage>
</organism>
<evidence type="ECO:0000256" key="19">
    <source>
        <dbReference type="SAM" id="Phobius"/>
    </source>
</evidence>
<keyword evidence="6 19" id="KW-0812">Transmembrane</keyword>
<keyword evidence="3" id="KW-1003">Cell membrane</keyword>
<evidence type="ECO:0000256" key="15">
    <source>
        <dbReference type="PIRSR" id="PIRSR600829-1"/>
    </source>
</evidence>